<evidence type="ECO:0000313" key="2">
    <source>
        <dbReference type="Proteomes" id="UP000011740"/>
    </source>
</evidence>
<dbReference type="AlphaFoldDB" id="M3CEB7"/>
<comment type="caution">
    <text evidence="1">The sequence shown here is derived from an EMBL/GenBank/DDBJ whole genome shotgun (WGS) entry which is preliminary data.</text>
</comment>
<dbReference type="RefSeq" id="WP_004938023.1">
    <property type="nucleotide sequence ID" value="NZ_AORZ01000002.1"/>
</dbReference>
<evidence type="ECO:0000313" key="1">
    <source>
        <dbReference type="EMBL" id="EMF02412.1"/>
    </source>
</evidence>
<organism evidence="1 2">
    <name type="scientific">Streptomyces mobaraensis (strain ATCC 29032 / DSM 40847 / JCM 4168 / NBRC 13819 / NCIMB 11159 / IPCR 16-22)</name>
    <dbReference type="NCBI Taxonomy" id="1223523"/>
    <lineage>
        <taxon>Bacteria</taxon>
        <taxon>Bacillati</taxon>
        <taxon>Actinomycetota</taxon>
        <taxon>Actinomycetes</taxon>
        <taxon>Kitasatosporales</taxon>
        <taxon>Streptomycetaceae</taxon>
        <taxon>Streptomyces</taxon>
    </lineage>
</organism>
<dbReference type="PATRIC" id="fig|1223523.3.peg.240"/>
<proteinExistence type="predicted"/>
<sequence>MSFNNVIPGWVAARMAEITTERTLLHQGAVAGPREDPDGNPTVLLTGTYYEERCERTGKVTSSHSNTLHLTFEAAVLLRAHLDEAIKTHRIYKEFKRA</sequence>
<dbReference type="EMBL" id="AORZ01000002">
    <property type="protein sequence ID" value="EMF02412.1"/>
    <property type="molecule type" value="Genomic_DNA"/>
</dbReference>
<dbReference type="Proteomes" id="UP000011740">
    <property type="component" value="Unassembled WGS sequence"/>
</dbReference>
<reference evidence="1 2" key="1">
    <citation type="journal article" date="2013" name="Genome Announc.">
        <title>Whole-Genome Shotgun Assembly and Analysis of the Genome of Streptomyces mobaraensis DSM 40847, a Strain for Industrial Production of Microbial Transglutaminase.</title>
        <authorList>
            <person name="Yang H."/>
            <person name="He T."/>
            <person name="Wu W."/>
            <person name="Zhu W."/>
            <person name="Lu B."/>
            <person name="Sun W."/>
        </authorList>
    </citation>
    <scope>NUCLEOTIDE SEQUENCE [LARGE SCALE GENOMIC DNA]</scope>
    <source>
        <strain evidence="1 2">DSM 40847</strain>
    </source>
</reference>
<dbReference type="STRING" id="1223523.H340_01159"/>
<name>M3CEB7_STRM1</name>
<gene>
    <name evidence="1" type="ORF">H340_01159</name>
</gene>
<protein>
    <submittedName>
        <fullName evidence="1">Uncharacterized protein</fullName>
    </submittedName>
</protein>
<accession>M3CEB7</accession>